<dbReference type="EC" id="1.2.1.84" evidence="10"/>
<proteinExistence type="inferred from homology"/>
<evidence type="ECO:0000256" key="2">
    <source>
        <dbReference type="ARBA" id="ARBA00005928"/>
    </source>
</evidence>
<keyword evidence="8 10" id="KW-0472">Membrane</keyword>
<comment type="similarity">
    <text evidence="2 10">Belongs to the fatty acyl-CoA reductase family.</text>
</comment>
<keyword evidence="6 10" id="KW-1133">Transmembrane helix</keyword>
<evidence type="ECO:0000256" key="9">
    <source>
        <dbReference type="ARBA" id="ARBA00052530"/>
    </source>
</evidence>
<accession>A0AA38IB95</accession>
<dbReference type="InterPro" id="IPR036291">
    <property type="entry name" value="NAD(P)-bd_dom_sf"/>
</dbReference>
<feature type="transmembrane region" description="Helical" evidence="10">
    <location>
        <begin position="360"/>
        <end position="382"/>
    </location>
</feature>
<dbReference type="AlphaFoldDB" id="A0AA38IB95"/>
<keyword evidence="7 10" id="KW-0443">Lipid metabolism</keyword>
<dbReference type="CDD" id="cd05236">
    <property type="entry name" value="FAR-N_SDR_e"/>
    <property type="match status" value="1"/>
</dbReference>
<evidence type="ECO:0000256" key="1">
    <source>
        <dbReference type="ARBA" id="ARBA00004141"/>
    </source>
</evidence>
<dbReference type="InterPro" id="IPR026055">
    <property type="entry name" value="FAR"/>
</dbReference>
<dbReference type="GO" id="GO:0016020">
    <property type="term" value="C:membrane"/>
    <property type="evidence" value="ECO:0007669"/>
    <property type="project" value="UniProtKB-SubCell"/>
</dbReference>
<feature type="domain" description="Thioester reductase (TE)" evidence="12">
    <location>
        <begin position="24"/>
        <end position="293"/>
    </location>
</feature>
<evidence type="ECO:0000259" key="12">
    <source>
        <dbReference type="Pfam" id="PF07993"/>
    </source>
</evidence>
<dbReference type="GO" id="GO:0102965">
    <property type="term" value="F:alcohol-forming long-chain fatty acyl-CoA reductase activity"/>
    <property type="evidence" value="ECO:0007669"/>
    <property type="project" value="UniProtKB-EC"/>
</dbReference>
<keyword evidence="4 10" id="KW-0812">Transmembrane</keyword>
<keyword evidence="3 10" id="KW-0444">Lipid biosynthesis</keyword>
<dbReference type="GO" id="GO:0005777">
    <property type="term" value="C:peroxisome"/>
    <property type="evidence" value="ECO:0007669"/>
    <property type="project" value="TreeGrafter"/>
</dbReference>
<gene>
    <name evidence="13" type="ORF">Zmor_018199</name>
</gene>
<dbReference type="CDD" id="cd09071">
    <property type="entry name" value="FAR_C"/>
    <property type="match status" value="1"/>
</dbReference>
<dbReference type="Pfam" id="PF03015">
    <property type="entry name" value="Sterile"/>
    <property type="match status" value="1"/>
</dbReference>
<dbReference type="Pfam" id="PF07993">
    <property type="entry name" value="NAD_binding_4"/>
    <property type="match status" value="1"/>
</dbReference>
<evidence type="ECO:0000256" key="8">
    <source>
        <dbReference type="ARBA" id="ARBA00023136"/>
    </source>
</evidence>
<evidence type="ECO:0000256" key="3">
    <source>
        <dbReference type="ARBA" id="ARBA00022516"/>
    </source>
</evidence>
<comment type="caution">
    <text evidence="13">The sequence shown here is derived from an EMBL/GenBank/DDBJ whole genome shotgun (WGS) entry which is preliminary data.</text>
</comment>
<evidence type="ECO:0000256" key="4">
    <source>
        <dbReference type="ARBA" id="ARBA00022692"/>
    </source>
</evidence>
<dbReference type="PANTHER" id="PTHR11011:SF61">
    <property type="entry name" value="FATTY ACYL-COA REDUCTASE"/>
    <property type="match status" value="1"/>
</dbReference>
<dbReference type="Proteomes" id="UP001168821">
    <property type="component" value="Unassembled WGS sequence"/>
</dbReference>
<keyword evidence="5 10" id="KW-0521">NADP</keyword>
<evidence type="ECO:0000256" key="6">
    <source>
        <dbReference type="ARBA" id="ARBA00022989"/>
    </source>
</evidence>
<keyword evidence="10" id="KW-0560">Oxidoreductase</keyword>
<reference evidence="13" key="1">
    <citation type="journal article" date="2023" name="G3 (Bethesda)">
        <title>Whole genome assemblies of Zophobas morio and Tenebrio molitor.</title>
        <authorList>
            <person name="Kaur S."/>
            <person name="Stinson S.A."/>
            <person name="diCenzo G.C."/>
        </authorList>
    </citation>
    <scope>NUCLEOTIDE SEQUENCE</scope>
    <source>
        <strain evidence="13">QUZm001</strain>
    </source>
</reference>
<comment type="subcellular location">
    <subcellularLocation>
        <location evidence="1">Membrane</location>
        <topology evidence="1">Multi-pass membrane protein</topology>
    </subcellularLocation>
</comment>
<name>A0AA38IB95_9CUCU</name>
<evidence type="ECO:0000259" key="11">
    <source>
        <dbReference type="Pfam" id="PF03015"/>
    </source>
</evidence>
<dbReference type="Gene3D" id="3.40.50.720">
    <property type="entry name" value="NAD(P)-binding Rossmann-like Domain"/>
    <property type="match status" value="1"/>
</dbReference>
<feature type="domain" description="Fatty acyl-CoA reductase C-terminal" evidence="11">
    <location>
        <begin position="365"/>
        <end position="457"/>
    </location>
</feature>
<dbReference type="GO" id="GO:0035336">
    <property type="term" value="P:long-chain fatty-acyl-CoA metabolic process"/>
    <property type="evidence" value="ECO:0007669"/>
    <property type="project" value="TreeGrafter"/>
</dbReference>
<comment type="function">
    <text evidence="10">Catalyzes the reduction of fatty acyl-CoA to fatty alcohols.</text>
</comment>
<dbReference type="FunFam" id="3.40.50.720:FF:000143">
    <property type="entry name" value="Fatty acyl-CoA reductase"/>
    <property type="match status" value="1"/>
</dbReference>
<feature type="transmembrane region" description="Helical" evidence="10">
    <location>
        <begin position="478"/>
        <end position="496"/>
    </location>
</feature>
<dbReference type="EMBL" id="JALNTZ010000005">
    <property type="protein sequence ID" value="KAJ3652216.1"/>
    <property type="molecule type" value="Genomic_DNA"/>
</dbReference>
<evidence type="ECO:0000313" key="14">
    <source>
        <dbReference type="Proteomes" id="UP001168821"/>
    </source>
</evidence>
<protein>
    <recommendedName>
        <fullName evidence="10">Fatty acyl-CoA reductase</fullName>
        <ecNumber evidence="10">1.2.1.84</ecNumber>
    </recommendedName>
</protein>
<comment type="catalytic activity">
    <reaction evidence="9 10">
        <text>a long-chain fatty acyl-CoA + 2 NADPH + 2 H(+) = a long-chain primary fatty alcohol + 2 NADP(+) + CoA</text>
        <dbReference type="Rhea" id="RHEA:52716"/>
        <dbReference type="ChEBI" id="CHEBI:15378"/>
        <dbReference type="ChEBI" id="CHEBI:57287"/>
        <dbReference type="ChEBI" id="CHEBI:57783"/>
        <dbReference type="ChEBI" id="CHEBI:58349"/>
        <dbReference type="ChEBI" id="CHEBI:77396"/>
        <dbReference type="ChEBI" id="CHEBI:83139"/>
        <dbReference type="EC" id="1.2.1.84"/>
    </reaction>
</comment>
<keyword evidence="14" id="KW-1185">Reference proteome</keyword>
<evidence type="ECO:0000256" key="7">
    <source>
        <dbReference type="ARBA" id="ARBA00023098"/>
    </source>
</evidence>
<evidence type="ECO:0000256" key="10">
    <source>
        <dbReference type="RuleBase" id="RU363097"/>
    </source>
</evidence>
<dbReference type="InterPro" id="IPR013120">
    <property type="entry name" value="FAR_NAD-bd"/>
</dbReference>
<dbReference type="GO" id="GO:0080019">
    <property type="term" value="F:alcohol-forming very long-chain fatty acyl-CoA reductase activity"/>
    <property type="evidence" value="ECO:0007669"/>
    <property type="project" value="InterPro"/>
</dbReference>
<evidence type="ECO:0000256" key="5">
    <source>
        <dbReference type="ARBA" id="ARBA00022857"/>
    </source>
</evidence>
<dbReference type="SUPFAM" id="SSF51735">
    <property type="entry name" value="NAD(P)-binding Rossmann-fold domains"/>
    <property type="match status" value="1"/>
</dbReference>
<dbReference type="PANTHER" id="PTHR11011">
    <property type="entry name" value="MALE STERILITY PROTEIN 2-RELATED"/>
    <property type="match status" value="1"/>
</dbReference>
<evidence type="ECO:0000313" key="13">
    <source>
        <dbReference type="EMBL" id="KAJ3652216.1"/>
    </source>
</evidence>
<dbReference type="InterPro" id="IPR033640">
    <property type="entry name" value="FAR_C"/>
</dbReference>
<organism evidence="13 14">
    <name type="scientific">Zophobas morio</name>
    <dbReference type="NCBI Taxonomy" id="2755281"/>
    <lineage>
        <taxon>Eukaryota</taxon>
        <taxon>Metazoa</taxon>
        <taxon>Ecdysozoa</taxon>
        <taxon>Arthropoda</taxon>
        <taxon>Hexapoda</taxon>
        <taxon>Insecta</taxon>
        <taxon>Pterygota</taxon>
        <taxon>Neoptera</taxon>
        <taxon>Endopterygota</taxon>
        <taxon>Coleoptera</taxon>
        <taxon>Polyphaga</taxon>
        <taxon>Cucujiformia</taxon>
        <taxon>Tenebrionidae</taxon>
        <taxon>Zophobas</taxon>
    </lineage>
</organism>
<sequence length="500" mass="57721">MVQIHDNSEPNRVADFFANKTIFITGGSGFLGKVLIEKLLRSCTQLKKLYVLMRPKKGRTATERLHQIFDGPLYDLLKKQHGKDIFDKVEVIIGDIEAQDLGFSAEDRKKLTEEVEIIYHSAATVQFDEDFRKSILLNVRGAKLLLALAKECKNLVAYCHLSTAYCQEQEEVLYEKCYPPPADPHRVIEMCEWMSDTTLDSIAQKIRGSHANTYTFTKALGEALVAEQMDNLPVIIQRPSAVIPIWIEPLPGWTDNLNGPTGLLLGAGKGVIRTMYGRSDYFADYCPVDSTANCLICSTYDYATYKKRRVYNFTASDEVKVTFKELIDVGRRIVINELPFDWTLWYPGGGITHSRIRHALIFFFFQLVPAIFIDAILFVFGFKPIMVRVQKKILRGYKIFEYYSNRKWDFRKDNIAVTRSLMNKKENQIFKIDPEGFVLRDYIYTCILGSRRYLLKEKDENIPVAKRRLKVLWAIDKMYKCILVAGILYVLFKMFIMPFV</sequence>